<name>A0A1G8X9X4_ACTMZ</name>
<dbReference type="InterPro" id="IPR028994">
    <property type="entry name" value="Integrin_alpha_N"/>
</dbReference>
<dbReference type="SUPFAM" id="SSF69318">
    <property type="entry name" value="Integrin alpha N-terminal domain"/>
    <property type="match status" value="1"/>
</dbReference>
<dbReference type="RefSeq" id="WP_176797812.1">
    <property type="nucleotide sequence ID" value="NZ_FNFM01000002.1"/>
</dbReference>
<protein>
    <recommendedName>
        <fullName evidence="2">DUF6802 domain-containing protein</fullName>
    </recommendedName>
</protein>
<evidence type="ECO:0000313" key="4">
    <source>
        <dbReference type="Proteomes" id="UP000199213"/>
    </source>
</evidence>
<dbReference type="Proteomes" id="UP000199213">
    <property type="component" value="Unassembled WGS sequence"/>
</dbReference>
<dbReference type="InterPro" id="IPR046543">
    <property type="entry name" value="DUF6802"/>
</dbReference>
<evidence type="ECO:0000313" key="3">
    <source>
        <dbReference type="EMBL" id="SDJ86550.1"/>
    </source>
</evidence>
<gene>
    <name evidence="3" type="ORF">SAMN04487820_102430</name>
</gene>
<organism evidence="3 4">
    <name type="scientific">Actinopolyspora mzabensis</name>
    <dbReference type="NCBI Taxonomy" id="995066"/>
    <lineage>
        <taxon>Bacteria</taxon>
        <taxon>Bacillati</taxon>
        <taxon>Actinomycetota</taxon>
        <taxon>Actinomycetes</taxon>
        <taxon>Actinopolysporales</taxon>
        <taxon>Actinopolysporaceae</taxon>
        <taxon>Actinopolyspora</taxon>
    </lineage>
</organism>
<accession>A0A1G8X9X4</accession>
<sequence>MYVEDTGSGDGDIRIEIADSEYTAEANYDLNDDGVDETVAVLTDDGFLAYTDSDADGEADVMRGIDERGNVVEQARYDETTGEWTREKPDESPVQEPNGEDEGRSMVVDTPQGDREVGPPTEDTNNDGRADTAIVDTEHGQMMVTDADGDGSADQMVEISDSGEVTVAKHTGDGEWTVVEQGRVDGQGQYATQQRPFEVSGTEDWLWDGEERDGTGRGEASGTDPADDSFWT</sequence>
<dbReference type="Pfam" id="PF20615">
    <property type="entry name" value="DUF6802"/>
    <property type="match status" value="1"/>
</dbReference>
<evidence type="ECO:0000259" key="2">
    <source>
        <dbReference type="Pfam" id="PF20615"/>
    </source>
</evidence>
<dbReference type="EMBL" id="FNFM01000002">
    <property type="protein sequence ID" value="SDJ86550.1"/>
    <property type="molecule type" value="Genomic_DNA"/>
</dbReference>
<dbReference type="AlphaFoldDB" id="A0A1G8X9X4"/>
<feature type="compositionally biased region" description="Basic and acidic residues" evidence="1">
    <location>
        <begin position="62"/>
        <end position="91"/>
    </location>
</feature>
<feature type="domain" description="DUF6802" evidence="2">
    <location>
        <begin position="116"/>
        <end position="185"/>
    </location>
</feature>
<evidence type="ECO:0000256" key="1">
    <source>
        <dbReference type="SAM" id="MobiDB-lite"/>
    </source>
</evidence>
<reference evidence="4" key="1">
    <citation type="submission" date="2016-10" db="EMBL/GenBank/DDBJ databases">
        <authorList>
            <person name="Varghese N."/>
            <person name="Submissions S."/>
        </authorList>
    </citation>
    <scope>NUCLEOTIDE SEQUENCE [LARGE SCALE GENOMIC DNA]</scope>
    <source>
        <strain evidence="4">DSM 45460</strain>
    </source>
</reference>
<keyword evidence="4" id="KW-1185">Reference proteome</keyword>
<feature type="region of interest" description="Disordered" evidence="1">
    <location>
        <begin position="62"/>
        <end position="155"/>
    </location>
</feature>
<feature type="region of interest" description="Disordered" evidence="1">
    <location>
        <begin position="188"/>
        <end position="232"/>
    </location>
</feature>
<proteinExistence type="predicted"/>